<comment type="caution">
    <text evidence="3">The sequence shown here is derived from an EMBL/GenBank/DDBJ whole genome shotgun (WGS) entry which is preliminary data.</text>
</comment>
<evidence type="ECO:0000259" key="2">
    <source>
        <dbReference type="Pfam" id="PF05901"/>
    </source>
</evidence>
<evidence type="ECO:0000313" key="3">
    <source>
        <dbReference type="EMBL" id="PUA82436.1"/>
    </source>
</evidence>
<proteinExistence type="predicted"/>
<feature type="signal peptide" evidence="1">
    <location>
        <begin position="1"/>
        <end position="25"/>
    </location>
</feature>
<dbReference type="AlphaFoldDB" id="A0A2R7Z2G7"/>
<keyword evidence="4" id="KW-1185">Reference proteome</keyword>
<dbReference type="Pfam" id="PF05901">
    <property type="entry name" value="Excalibur"/>
    <property type="match status" value="1"/>
</dbReference>
<dbReference type="Proteomes" id="UP000244867">
    <property type="component" value="Unassembled WGS sequence"/>
</dbReference>
<dbReference type="RefSeq" id="WP_108342623.1">
    <property type="nucleotide sequence ID" value="NZ_PYXZ01000001.1"/>
</dbReference>
<keyword evidence="1" id="KW-0732">Signal</keyword>
<dbReference type="InterPro" id="IPR008613">
    <property type="entry name" value="Excalibur_Ca-bd_domain"/>
</dbReference>
<feature type="chain" id="PRO_5015305367" evidence="1">
    <location>
        <begin position="26"/>
        <end position="92"/>
    </location>
</feature>
<reference evidence="3 4" key="1">
    <citation type="submission" date="2018-03" db="EMBL/GenBank/DDBJ databases">
        <authorList>
            <person name="Keele B.F."/>
        </authorList>
    </citation>
    <scope>NUCLEOTIDE SEQUENCE [LARGE SCALE GENOMIC DNA]</scope>
    <source>
        <strain evidence="3 4">IB-3</strain>
    </source>
</reference>
<evidence type="ECO:0000313" key="4">
    <source>
        <dbReference type="Proteomes" id="UP000244867"/>
    </source>
</evidence>
<evidence type="ECO:0000256" key="1">
    <source>
        <dbReference type="SAM" id="SignalP"/>
    </source>
</evidence>
<sequence length="92" mass="9437">MKKKLAAAAALSLPCLMFTVVSADAAAVPAKWANCTTVNKRLPHGVGLANARDKSSGTPVTTFRRDSAMYRAADAANGGLDGDNDGIACEKA</sequence>
<accession>A0A2R7Z2G7</accession>
<dbReference type="OrthoDB" id="2735480at2"/>
<dbReference type="EMBL" id="PYXZ01000001">
    <property type="protein sequence ID" value="PUA82436.1"/>
    <property type="molecule type" value="Genomic_DNA"/>
</dbReference>
<gene>
    <name evidence="3" type="ORF">C7S10_01405</name>
</gene>
<organism evidence="3 4">
    <name type="scientific">Nocardioides currus</name>
    <dbReference type="NCBI Taxonomy" id="2133958"/>
    <lineage>
        <taxon>Bacteria</taxon>
        <taxon>Bacillati</taxon>
        <taxon>Actinomycetota</taxon>
        <taxon>Actinomycetes</taxon>
        <taxon>Propionibacteriales</taxon>
        <taxon>Nocardioidaceae</taxon>
        <taxon>Nocardioides</taxon>
    </lineage>
</organism>
<protein>
    <submittedName>
        <fullName evidence="3">Calcium-binding protein</fullName>
    </submittedName>
</protein>
<feature type="domain" description="Excalibur calcium-binding" evidence="2">
    <location>
        <begin position="69"/>
        <end position="90"/>
    </location>
</feature>
<name>A0A2R7Z2G7_9ACTN</name>